<feature type="compositionally biased region" description="Acidic residues" evidence="1">
    <location>
        <begin position="128"/>
        <end position="142"/>
    </location>
</feature>
<feature type="compositionally biased region" description="Acidic residues" evidence="1">
    <location>
        <begin position="203"/>
        <end position="215"/>
    </location>
</feature>
<dbReference type="VEuPathDB" id="FungiDB:BTJ68_15547"/>
<feature type="compositionally biased region" description="Pro residues" evidence="1">
    <location>
        <begin position="186"/>
        <end position="199"/>
    </location>
</feature>
<organism evidence="2 3">
    <name type="scientific">Hortaea werneckii</name>
    <name type="common">Black yeast</name>
    <name type="synonym">Cladosporium werneckii</name>
    <dbReference type="NCBI Taxonomy" id="91943"/>
    <lineage>
        <taxon>Eukaryota</taxon>
        <taxon>Fungi</taxon>
        <taxon>Dikarya</taxon>
        <taxon>Ascomycota</taxon>
        <taxon>Pezizomycotina</taxon>
        <taxon>Dothideomycetes</taxon>
        <taxon>Dothideomycetidae</taxon>
        <taxon>Mycosphaerellales</taxon>
        <taxon>Teratosphaeriaceae</taxon>
        <taxon>Hortaea</taxon>
    </lineage>
</organism>
<dbReference type="AlphaFoldDB" id="A0A3M7ASM7"/>
<reference evidence="2 3" key="1">
    <citation type="journal article" date="2018" name="BMC Genomics">
        <title>Genomic evidence for intraspecific hybridization in a clonal and extremely halotolerant yeast.</title>
        <authorList>
            <person name="Gostincar C."/>
            <person name="Stajich J.E."/>
            <person name="Zupancic J."/>
            <person name="Zalar P."/>
            <person name="Gunde-Cimerman N."/>
        </authorList>
    </citation>
    <scope>NUCLEOTIDE SEQUENCE [LARGE SCALE GENOMIC DNA]</scope>
    <source>
        <strain evidence="2 3">EXF-6651</strain>
    </source>
</reference>
<gene>
    <name evidence="2" type="ORF">D0866_07977</name>
</gene>
<name>A0A3M7ASM7_HORWE</name>
<dbReference type="EMBL" id="QWIM01000844">
    <property type="protein sequence ID" value="RMY30471.1"/>
    <property type="molecule type" value="Genomic_DNA"/>
</dbReference>
<sequence length="215" mass="24401">MSSKNLLRFYYNEYQKVQALALYKENHREEADEACCELINDFRCPRLLQIQAYQLRSICTGDYWMSKAQLTRALELIASLNDDSDEHLGKAKAHTEYMMSHLESRWVAKWQELGLPAPKEQDMADTVVEAESEDESEDEDSQDEHIVQDDSDLLEAQRKGLEGMTIAPKEHDQGGAVISAAKKDVPLPPTPPRTSPPFRPASVDDDDDKMDEGDL</sequence>
<feature type="region of interest" description="Disordered" evidence="1">
    <location>
        <begin position="117"/>
        <end position="215"/>
    </location>
</feature>
<dbReference type="Proteomes" id="UP000276864">
    <property type="component" value="Unassembled WGS sequence"/>
</dbReference>
<evidence type="ECO:0000256" key="1">
    <source>
        <dbReference type="SAM" id="MobiDB-lite"/>
    </source>
</evidence>
<protein>
    <submittedName>
        <fullName evidence="2">Uncharacterized protein</fullName>
    </submittedName>
</protein>
<evidence type="ECO:0000313" key="3">
    <source>
        <dbReference type="Proteomes" id="UP000276864"/>
    </source>
</evidence>
<proteinExistence type="predicted"/>
<accession>A0A3M7ASM7</accession>
<comment type="caution">
    <text evidence="2">The sequence shown here is derived from an EMBL/GenBank/DDBJ whole genome shotgun (WGS) entry which is preliminary data.</text>
</comment>
<evidence type="ECO:0000313" key="2">
    <source>
        <dbReference type="EMBL" id="RMY30471.1"/>
    </source>
</evidence>